<dbReference type="Proteomes" id="UP001163046">
    <property type="component" value="Unassembled WGS sequence"/>
</dbReference>
<gene>
    <name evidence="2" type="ORF">OS493_003578</name>
</gene>
<evidence type="ECO:0000313" key="2">
    <source>
        <dbReference type="EMBL" id="KAJ7393909.1"/>
    </source>
</evidence>
<keyword evidence="3" id="KW-1185">Reference proteome</keyword>
<evidence type="ECO:0000256" key="1">
    <source>
        <dbReference type="SAM" id="SignalP"/>
    </source>
</evidence>
<organism evidence="2 3">
    <name type="scientific">Desmophyllum pertusum</name>
    <dbReference type="NCBI Taxonomy" id="174260"/>
    <lineage>
        <taxon>Eukaryota</taxon>
        <taxon>Metazoa</taxon>
        <taxon>Cnidaria</taxon>
        <taxon>Anthozoa</taxon>
        <taxon>Hexacorallia</taxon>
        <taxon>Scleractinia</taxon>
        <taxon>Caryophylliina</taxon>
        <taxon>Caryophylliidae</taxon>
        <taxon>Desmophyllum</taxon>
    </lineage>
</organism>
<proteinExistence type="predicted"/>
<evidence type="ECO:0000313" key="3">
    <source>
        <dbReference type="Proteomes" id="UP001163046"/>
    </source>
</evidence>
<accession>A0A9X0A992</accession>
<feature type="chain" id="PRO_5040881139" evidence="1">
    <location>
        <begin position="26"/>
        <end position="201"/>
    </location>
</feature>
<name>A0A9X0A992_9CNID</name>
<comment type="caution">
    <text evidence="2">The sequence shown here is derived from an EMBL/GenBank/DDBJ whole genome shotgun (WGS) entry which is preliminary data.</text>
</comment>
<protein>
    <submittedName>
        <fullName evidence="2">Uncharacterized protein</fullName>
    </submittedName>
</protein>
<feature type="signal peptide" evidence="1">
    <location>
        <begin position="1"/>
        <end position="25"/>
    </location>
</feature>
<dbReference type="EMBL" id="MU825397">
    <property type="protein sequence ID" value="KAJ7393909.1"/>
    <property type="molecule type" value="Genomic_DNA"/>
</dbReference>
<keyword evidence="1" id="KW-0732">Signal</keyword>
<dbReference type="AlphaFoldDB" id="A0A9X0A992"/>
<reference evidence="2" key="1">
    <citation type="submission" date="2023-01" db="EMBL/GenBank/DDBJ databases">
        <title>Genome assembly of the deep-sea coral Lophelia pertusa.</title>
        <authorList>
            <person name="Herrera S."/>
            <person name="Cordes E."/>
        </authorList>
    </citation>
    <scope>NUCLEOTIDE SEQUENCE</scope>
    <source>
        <strain evidence="2">USNM1676648</strain>
        <tissue evidence="2">Polyp</tissue>
    </source>
</reference>
<dbReference type="OrthoDB" id="5972729at2759"/>
<sequence>MRYYMATMLYATIFATMCISSEVFGSDVHVHCFSCFGYDEDGHRKCHSRESGELFVRKCSGTNSTRERPACIKFTASFHVNQWIQDKVEKVVTTVHGLHCGMRQLDTSQCNKEKCPNFWQRDVFVETCDVSCCDGSDKDCKFPLPTQDDIDRHYKFNKIIPGPGVNPVQDSIDPSAGMGARIAWSVWLQAVSFALFGWFKL</sequence>